<comment type="caution">
    <text evidence="12">The sequence shown here is derived from an EMBL/GenBank/DDBJ whole genome shotgun (WGS) entry which is preliminary data.</text>
</comment>
<keyword evidence="5" id="KW-0813">Transport</keyword>
<feature type="region of interest" description="Disordered" evidence="10">
    <location>
        <begin position="28"/>
        <end position="52"/>
    </location>
</feature>
<dbReference type="PRINTS" id="PR01003">
    <property type="entry name" value="FLGFLIH"/>
</dbReference>
<evidence type="ECO:0000259" key="11">
    <source>
        <dbReference type="Pfam" id="PF02108"/>
    </source>
</evidence>
<comment type="similarity">
    <text evidence="3">Belongs to the FliH family.</text>
</comment>
<sequence length="270" mass="30359">MSLNDFIKHRPFEPDAEVLELLRNWPAPDFQAGPQKKTSKTNALYKTPPQPGTRLLARSVEEEEIKPLTADDIEQIRQAAFDEGLGQGKEEGFSQGYAEGREQGYQDGLQQGQAEGRKIGLAEGEGLIREQLAQLQLLIEQLQQPLLQIDQRVEHTLLNLTIAMAQAVVAVEIKTNPQVILQTLRQAIDALPLKANQIQIRLHPQDLAVIQQHYSAEDLVERQWQLRAEPALEPGDIRIDAGDSSVERSLKQRLQLSLEHFLQSADYSDL</sequence>
<evidence type="ECO:0000256" key="5">
    <source>
        <dbReference type="ARBA" id="ARBA00022448"/>
    </source>
</evidence>
<dbReference type="PANTHER" id="PTHR34982:SF1">
    <property type="entry name" value="FLAGELLAR ASSEMBLY PROTEIN FLIH"/>
    <property type="match status" value="1"/>
</dbReference>
<dbReference type="RefSeq" id="WP_377247444.1">
    <property type="nucleotide sequence ID" value="NZ_JBHLXP010000005.1"/>
</dbReference>
<protein>
    <recommendedName>
        <fullName evidence="4">Flagellar assembly protein FliH</fullName>
    </recommendedName>
</protein>
<proteinExistence type="inferred from homology"/>
<feature type="domain" description="Flagellar assembly protein FliH/Type III secretion system HrpE" evidence="11">
    <location>
        <begin position="130"/>
        <end position="255"/>
    </location>
</feature>
<comment type="subcellular location">
    <subcellularLocation>
        <location evidence="2">Cytoplasm</location>
    </subcellularLocation>
</comment>
<keyword evidence="12" id="KW-0969">Cilium</keyword>
<keyword evidence="6" id="KW-0963">Cytoplasm</keyword>
<evidence type="ECO:0000256" key="9">
    <source>
        <dbReference type="ARBA" id="ARBA00023225"/>
    </source>
</evidence>
<evidence type="ECO:0000256" key="4">
    <source>
        <dbReference type="ARBA" id="ARBA00016507"/>
    </source>
</evidence>
<dbReference type="InterPro" id="IPR018035">
    <property type="entry name" value="Flagellar_FliH/T3SS_HrpE"/>
</dbReference>
<organism evidence="12 13">
    <name type="scientific">Rheinheimera tilapiae</name>
    <dbReference type="NCBI Taxonomy" id="875043"/>
    <lineage>
        <taxon>Bacteria</taxon>
        <taxon>Pseudomonadati</taxon>
        <taxon>Pseudomonadota</taxon>
        <taxon>Gammaproteobacteria</taxon>
        <taxon>Chromatiales</taxon>
        <taxon>Chromatiaceae</taxon>
        <taxon>Rheinheimera</taxon>
    </lineage>
</organism>
<dbReference type="NCBIfam" id="NF004270">
    <property type="entry name" value="PRK05687.2-1"/>
    <property type="match status" value="1"/>
</dbReference>
<dbReference type="PANTHER" id="PTHR34982">
    <property type="entry name" value="YOP PROTEINS TRANSLOCATION PROTEIN L"/>
    <property type="match status" value="1"/>
</dbReference>
<dbReference type="InterPro" id="IPR051472">
    <property type="entry name" value="T3SS_Stator/FliH"/>
</dbReference>
<comment type="function">
    <text evidence="1">Needed for flagellar regrowth and assembly.</text>
</comment>
<evidence type="ECO:0000256" key="6">
    <source>
        <dbReference type="ARBA" id="ARBA00022490"/>
    </source>
</evidence>
<gene>
    <name evidence="12" type="primary">fliH</name>
    <name evidence="12" type="ORF">ACFFJP_17845</name>
</gene>
<evidence type="ECO:0000256" key="10">
    <source>
        <dbReference type="SAM" id="MobiDB-lite"/>
    </source>
</evidence>
<dbReference type="Pfam" id="PF02108">
    <property type="entry name" value="FliH"/>
    <property type="match status" value="1"/>
</dbReference>
<keyword evidence="12" id="KW-0282">Flagellum</keyword>
<evidence type="ECO:0000313" key="13">
    <source>
        <dbReference type="Proteomes" id="UP001589813"/>
    </source>
</evidence>
<evidence type="ECO:0000256" key="2">
    <source>
        <dbReference type="ARBA" id="ARBA00004496"/>
    </source>
</evidence>
<keyword evidence="7" id="KW-1005">Bacterial flagellum biogenesis</keyword>
<evidence type="ECO:0000256" key="1">
    <source>
        <dbReference type="ARBA" id="ARBA00003041"/>
    </source>
</evidence>
<keyword evidence="8" id="KW-0653">Protein transport</keyword>
<keyword evidence="9" id="KW-1006">Bacterial flagellum protein export</keyword>
<dbReference type="EMBL" id="JBHLXP010000005">
    <property type="protein sequence ID" value="MFC0050168.1"/>
    <property type="molecule type" value="Genomic_DNA"/>
</dbReference>
<evidence type="ECO:0000256" key="3">
    <source>
        <dbReference type="ARBA" id="ARBA00006602"/>
    </source>
</evidence>
<keyword evidence="13" id="KW-1185">Reference proteome</keyword>
<evidence type="ECO:0000256" key="7">
    <source>
        <dbReference type="ARBA" id="ARBA00022795"/>
    </source>
</evidence>
<dbReference type="InterPro" id="IPR000563">
    <property type="entry name" value="Flag_FliH"/>
</dbReference>
<accession>A0ABV6BKZ9</accession>
<evidence type="ECO:0000256" key="8">
    <source>
        <dbReference type="ARBA" id="ARBA00022927"/>
    </source>
</evidence>
<evidence type="ECO:0000313" key="12">
    <source>
        <dbReference type="EMBL" id="MFC0050168.1"/>
    </source>
</evidence>
<name>A0ABV6BKZ9_9GAMM</name>
<reference evidence="12 13" key="1">
    <citation type="submission" date="2024-09" db="EMBL/GenBank/DDBJ databases">
        <authorList>
            <person name="Sun Q."/>
            <person name="Mori K."/>
        </authorList>
    </citation>
    <scope>NUCLEOTIDE SEQUENCE [LARGE SCALE GENOMIC DNA]</scope>
    <source>
        <strain evidence="12 13">KCTC 23315</strain>
    </source>
</reference>
<dbReference type="Proteomes" id="UP001589813">
    <property type="component" value="Unassembled WGS sequence"/>
</dbReference>
<keyword evidence="12" id="KW-0966">Cell projection</keyword>